<reference evidence="1 2" key="1">
    <citation type="journal article" date="2019" name="Microbiol. Resour. Announc.">
        <title>Draft Genome Sequence of Comamonas testosteroni TA441, a Bacterium That Has a Cryptic Phenol Degradation Gene Cluster.</title>
        <authorList>
            <person name="Arai H."/>
            <person name="Ishii M."/>
        </authorList>
    </citation>
    <scope>NUCLEOTIDE SEQUENCE [LARGE SCALE GENOMIC DNA]</scope>
    <source>
        <strain evidence="1 2">TA441</strain>
    </source>
</reference>
<dbReference type="AlphaFoldDB" id="A0A5A7MK33"/>
<name>A0A5A7MK33_COMTE</name>
<comment type="caution">
    <text evidence="1">The sequence shown here is derived from an EMBL/GenBank/DDBJ whole genome shotgun (WGS) entry which is preliminary data.</text>
</comment>
<dbReference type="Proteomes" id="UP000323105">
    <property type="component" value="Unassembled WGS sequence"/>
</dbReference>
<protein>
    <submittedName>
        <fullName evidence="1">Uncharacterized protein</fullName>
    </submittedName>
</protein>
<organism evidence="1 2">
    <name type="scientific">Comamonas testosteroni</name>
    <name type="common">Pseudomonas testosteroni</name>
    <dbReference type="NCBI Taxonomy" id="285"/>
    <lineage>
        <taxon>Bacteria</taxon>
        <taxon>Pseudomonadati</taxon>
        <taxon>Pseudomonadota</taxon>
        <taxon>Betaproteobacteria</taxon>
        <taxon>Burkholderiales</taxon>
        <taxon>Comamonadaceae</taxon>
        <taxon>Comamonas</taxon>
    </lineage>
</organism>
<evidence type="ECO:0000313" key="1">
    <source>
        <dbReference type="EMBL" id="GEQ78022.1"/>
    </source>
</evidence>
<gene>
    <name evidence="1" type="ORF">CTTA_5027</name>
</gene>
<sequence length="65" mass="6792">MVELELGGRAGIDQGIELVAFRNANGLAVGHGRLSMAAPDGLHGRWANGVCSGVKRESRWGSDST</sequence>
<accession>A0A5A7MK33</accession>
<dbReference type="EMBL" id="BKBW01000022">
    <property type="protein sequence ID" value="GEQ78022.1"/>
    <property type="molecule type" value="Genomic_DNA"/>
</dbReference>
<evidence type="ECO:0000313" key="2">
    <source>
        <dbReference type="Proteomes" id="UP000323105"/>
    </source>
</evidence>
<proteinExistence type="predicted"/>